<accession>A0ABR5IHN9</accession>
<gene>
    <name evidence="7" type="primary">pgl</name>
    <name evidence="9" type="ORF">ABW18_01965</name>
</gene>
<evidence type="ECO:0000256" key="4">
    <source>
        <dbReference type="ARBA" id="ARBA00010662"/>
    </source>
</evidence>
<evidence type="ECO:0000313" key="10">
    <source>
        <dbReference type="Proteomes" id="UP000037247"/>
    </source>
</evidence>
<dbReference type="CDD" id="cd01400">
    <property type="entry name" value="6PGL"/>
    <property type="match status" value="1"/>
</dbReference>
<comment type="similarity">
    <text evidence="4 7">Belongs to the glucosamine/galactosamine-6-phosphate isomerase family. 6-phosphogluconolactonase subfamily.</text>
</comment>
<comment type="function">
    <text evidence="2 7">Hydrolysis of 6-phosphogluconolactone to 6-phosphogluconate.</text>
</comment>
<feature type="domain" description="Glucosamine/galactosamine-6-phosphate isomerase" evidence="8">
    <location>
        <begin position="10"/>
        <end position="238"/>
    </location>
</feature>
<evidence type="ECO:0000259" key="8">
    <source>
        <dbReference type="Pfam" id="PF01182"/>
    </source>
</evidence>
<proteinExistence type="inferred from homology"/>
<sequence length="250" mass="26298">MTTETLVFDDRDMLTTTAAARFVDIVSRAQKERGVASVVLTGGSNGIGILRALAPGGEVDTSPLDWSRIDFYWGDERFVPNDDPERNVGQATEALLAHVPVDPARVHPVAASDGPFGDDIEAAAQDYATVLAANADNGISPAFDLHLLGMGGEGHINSLFPHTDATAENVRTVVSVENSPKPPPRRITLTFPALNRSSAVWFLVSGADKAEAVAAAHSGASRDDWPCAGAHGTSETVWFLDDAAAGKLAV</sequence>
<dbReference type="InterPro" id="IPR039104">
    <property type="entry name" value="6PGL"/>
</dbReference>
<comment type="caution">
    <text evidence="9">The sequence shown here is derived from an EMBL/GenBank/DDBJ whole genome shotgun (WGS) entry which is preliminary data.</text>
</comment>
<dbReference type="RefSeq" id="WP_049697298.1">
    <property type="nucleotide sequence ID" value="NZ_JAQDQF010000001.1"/>
</dbReference>
<dbReference type="EMBL" id="LDTZ01000013">
    <property type="protein sequence ID" value="KNA93209.1"/>
    <property type="molecule type" value="Genomic_DNA"/>
</dbReference>
<comment type="pathway">
    <text evidence="3 7">Carbohydrate degradation; pentose phosphate pathway; D-ribulose 5-phosphate from D-glucose 6-phosphate (oxidative stage): step 2/3.</text>
</comment>
<dbReference type="InterPro" id="IPR006148">
    <property type="entry name" value="Glc/Gal-6P_isomerase"/>
</dbReference>
<evidence type="ECO:0000256" key="5">
    <source>
        <dbReference type="ARBA" id="ARBA00013198"/>
    </source>
</evidence>
<dbReference type="EC" id="3.1.1.31" evidence="5 7"/>
<dbReference type="Gene3D" id="3.40.50.1360">
    <property type="match status" value="1"/>
</dbReference>
<dbReference type="Proteomes" id="UP000037247">
    <property type="component" value="Unassembled WGS sequence"/>
</dbReference>
<evidence type="ECO:0000256" key="3">
    <source>
        <dbReference type="ARBA" id="ARBA00004961"/>
    </source>
</evidence>
<keyword evidence="10" id="KW-1185">Reference proteome</keyword>
<evidence type="ECO:0000256" key="2">
    <source>
        <dbReference type="ARBA" id="ARBA00002681"/>
    </source>
</evidence>
<organism evidence="9 10">
    <name type="scientific">Gordonia jacobaea</name>
    <dbReference type="NCBI Taxonomy" id="122202"/>
    <lineage>
        <taxon>Bacteria</taxon>
        <taxon>Bacillati</taxon>
        <taxon>Actinomycetota</taxon>
        <taxon>Actinomycetes</taxon>
        <taxon>Mycobacteriales</taxon>
        <taxon>Gordoniaceae</taxon>
        <taxon>Gordonia</taxon>
    </lineage>
</organism>
<evidence type="ECO:0000313" key="9">
    <source>
        <dbReference type="EMBL" id="KNA93209.1"/>
    </source>
</evidence>
<comment type="catalytic activity">
    <reaction evidence="1 7">
        <text>6-phospho-D-glucono-1,5-lactone + H2O = 6-phospho-D-gluconate + H(+)</text>
        <dbReference type="Rhea" id="RHEA:12556"/>
        <dbReference type="ChEBI" id="CHEBI:15377"/>
        <dbReference type="ChEBI" id="CHEBI:15378"/>
        <dbReference type="ChEBI" id="CHEBI:57955"/>
        <dbReference type="ChEBI" id="CHEBI:58759"/>
        <dbReference type="EC" id="3.1.1.31"/>
    </reaction>
</comment>
<dbReference type="Pfam" id="PF01182">
    <property type="entry name" value="Glucosamine_iso"/>
    <property type="match status" value="1"/>
</dbReference>
<protein>
    <recommendedName>
        <fullName evidence="6 7">6-phosphogluconolactonase</fullName>
        <shortName evidence="7">6PGL</shortName>
        <ecNumber evidence="5 7">3.1.1.31</ecNumber>
    </recommendedName>
</protein>
<evidence type="ECO:0000256" key="7">
    <source>
        <dbReference type="RuleBase" id="RU365095"/>
    </source>
</evidence>
<keyword evidence="7" id="KW-0378">Hydrolase</keyword>
<evidence type="ECO:0000256" key="1">
    <source>
        <dbReference type="ARBA" id="ARBA00000832"/>
    </source>
</evidence>
<dbReference type="PANTHER" id="PTHR11054">
    <property type="entry name" value="6-PHOSPHOGLUCONOLACTONASE"/>
    <property type="match status" value="1"/>
</dbReference>
<dbReference type="InterPro" id="IPR005900">
    <property type="entry name" value="6-phosphogluconolactonase_DevB"/>
</dbReference>
<name>A0ABR5IHN9_9ACTN</name>
<reference evidence="9 10" key="1">
    <citation type="submission" date="2015-05" db="EMBL/GenBank/DDBJ databases">
        <title>Draft genome sequence of the bacterium Gordonia jacobaea a new member of the Gordonia genus.</title>
        <authorList>
            <person name="Jimenez-Galisteo G."/>
            <person name="Dominguez A."/>
            <person name="Munoz E."/>
            <person name="Vinas M."/>
        </authorList>
    </citation>
    <scope>NUCLEOTIDE SEQUENCE [LARGE SCALE GENOMIC DNA]</scope>
    <source>
        <strain evidence="10">mv1</strain>
    </source>
</reference>
<dbReference type="PANTHER" id="PTHR11054:SF0">
    <property type="entry name" value="6-PHOSPHOGLUCONOLACTONASE"/>
    <property type="match status" value="1"/>
</dbReference>
<dbReference type="InterPro" id="IPR037171">
    <property type="entry name" value="NagB/RpiA_transferase-like"/>
</dbReference>
<dbReference type="NCBIfam" id="TIGR01198">
    <property type="entry name" value="pgl"/>
    <property type="match status" value="1"/>
</dbReference>
<dbReference type="SUPFAM" id="SSF100950">
    <property type="entry name" value="NagB/RpiA/CoA transferase-like"/>
    <property type="match status" value="1"/>
</dbReference>
<evidence type="ECO:0000256" key="6">
    <source>
        <dbReference type="ARBA" id="ARBA00020337"/>
    </source>
</evidence>